<comment type="caution">
    <text evidence="1">The sequence shown here is derived from an EMBL/GenBank/DDBJ whole genome shotgun (WGS) entry which is preliminary data.</text>
</comment>
<proteinExistence type="predicted"/>
<dbReference type="EMBL" id="JAUSTO010000009">
    <property type="protein sequence ID" value="MDQ0152862.1"/>
    <property type="molecule type" value="Genomic_DNA"/>
</dbReference>
<dbReference type="AlphaFoldDB" id="A0AAE4ALS6"/>
<sequence length="213" mass="25374">MDKKNRKRGKNRKREYKAPLPSKENLLSVFENLIRKNAYNHNTDLEKYIESYQFLKKKNITSISELKESIVTLRDKNYKTTRAIKGTEKKIDDRVQLIDQAQKYLKHRDTYKACVKLRKSKQDTFYNEHTAEIILFESAKKYLKEHLGEKKTLNISKWKSEIGTLRKEKDILYSQMTDIRKEVEQAESVRGCIDKLLQEKRGLTQEKKKELEV</sequence>
<protein>
    <submittedName>
        <fullName evidence="1">Small-conductance mechanosensitive channel</fullName>
    </submittedName>
</protein>
<gene>
    <name evidence="1" type="ORF">J2S20_001563</name>
</gene>
<name>A0AAE4ALS6_9FIRM</name>
<evidence type="ECO:0000313" key="1">
    <source>
        <dbReference type="EMBL" id="MDQ0152862.1"/>
    </source>
</evidence>
<accession>A0AAE4ALS6</accession>
<keyword evidence="2" id="KW-1185">Reference proteome</keyword>
<reference evidence="1" key="1">
    <citation type="submission" date="2023-07" db="EMBL/GenBank/DDBJ databases">
        <title>Genomic Encyclopedia of Type Strains, Phase IV (KMG-IV): sequencing the most valuable type-strain genomes for metagenomic binning, comparative biology and taxonomic classification.</title>
        <authorList>
            <person name="Goeker M."/>
        </authorList>
    </citation>
    <scope>NUCLEOTIDE SEQUENCE</scope>
    <source>
        <strain evidence="1">DSM 19659</strain>
    </source>
</reference>
<evidence type="ECO:0000313" key="2">
    <source>
        <dbReference type="Proteomes" id="UP001241537"/>
    </source>
</evidence>
<dbReference type="Proteomes" id="UP001241537">
    <property type="component" value="Unassembled WGS sequence"/>
</dbReference>
<organism evidence="1 2">
    <name type="scientific">Moryella indoligenes</name>
    <dbReference type="NCBI Taxonomy" id="371674"/>
    <lineage>
        <taxon>Bacteria</taxon>
        <taxon>Bacillati</taxon>
        <taxon>Bacillota</taxon>
        <taxon>Clostridia</taxon>
        <taxon>Lachnospirales</taxon>
        <taxon>Lachnospiraceae</taxon>
        <taxon>Moryella</taxon>
    </lineage>
</organism>